<dbReference type="InterPro" id="IPR002220">
    <property type="entry name" value="DapA-like"/>
</dbReference>
<organism evidence="6">
    <name type="scientific">Arthrobacter saudimassiliensis</name>
    <dbReference type="NCBI Taxonomy" id="1461584"/>
    <lineage>
        <taxon>Bacteria</taxon>
        <taxon>Bacillati</taxon>
        <taxon>Actinomycetota</taxon>
        <taxon>Actinomycetes</taxon>
        <taxon>Micrococcales</taxon>
        <taxon>Micrococcaceae</taxon>
        <taxon>Arthrobacter</taxon>
    </lineage>
</organism>
<dbReference type="Pfam" id="PF00701">
    <property type="entry name" value="DHDPS"/>
    <property type="match status" value="1"/>
</dbReference>
<comment type="similarity">
    <text evidence="1 3">Belongs to the DapA family.</text>
</comment>
<evidence type="ECO:0000313" key="6">
    <source>
        <dbReference type="EMBL" id="CEA09603.1"/>
    </source>
</evidence>
<evidence type="ECO:0000256" key="2">
    <source>
        <dbReference type="ARBA" id="ARBA00023239"/>
    </source>
</evidence>
<evidence type="ECO:0000256" key="3">
    <source>
        <dbReference type="PIRNR" id="PIRNR001365"/>
    </source>
</evidence>
<feature type="binding site" evidence="4">
    <location>
        <position position="239"/>
    </location>
    <ligand>
        <name>pyruvate</name>
        <dbReference type="ChEBI" id="CHEBI:15361"/>
    </ligand>
</feature>
<dbReference type="AlphaFoldDB" id="A0A078MQV8"/>
<feature type="compositionally biased region" description="Polar residues" evidence="5">
    <location>
        <begin position="13"/>
        <end position="22"/>
    </location>
</feature>
<reference evidence="6" key="1">
    <citation type="submission" date="2014-07" db="EMBL/GenBank/DDBJ databases">
        <authorList>
            <person name="Urmite Genomes Urmite Genomes"/>
        </authorList>
    </citation>
    <scope>NUCLEOTIDE SEQUENCE</scope>
    <source>
        <strain evidence="6">11W110_air</strain>
    </source>
</reference>
<dbReference type="PATRIC" id="fig|1461584.3.peg.2951"/>
<dbReference type="EMBL" id="LN483072">
    <property type="protein sequence ID" value="CEA09603.1"/>
    <property type="molecule type" value="Genomic_DNA"/>
</dbReference>
<dbReference type="SMART" id="SM01130">
    <property type="entry name" value="DHDPS"/>
    <property type="match status" value="1"/>
</dbReference>
<dbReference type="CDD" id="cd00408">
    <property type="entry name" value="DHDPS-like"/>
    <property type="match status" value="1"/>
</dbReference>
<dbReference type="PRINTS" id="PR00146">
    <property type="entry name" value="DHPICSNTHASE"/>
</dbReference>
<dbReference type="InterPro" id="IPR013785">
    <property type="entry name" value="Aldolase_TIM"/>
</dbReference>
<protein>
    <submittedName>
        <fullName evidence="6">L-2-keto-3-deoxyarabonate dehydratase</fullName>
    </submittedName>
</protein>
<proteinExistence type="inferred from homology"/>
<dbReference type="GO" id="GO:0008840">
    <property type="term" value="F:4-hydroxy-tetrahydrodipicolinate synthase activity"/>
    <property type="evidence" value="ECO:0007669"/>
    <property type="project" value="TreeGrafter"/>
</dbReference>
<dbReference type="PANTHER" id="PTHR12128:SF66">
    <property type="entry name" value="4-HYDROXY-2-OXOGLUTARATE ALDOLASE, MITOCHONDRIAL"/>
    <property type="match status" value="1"/>
</dbReference>
<evidence type="ECO:0000256" key="1">
    <source>
        <dbReference type="ARBA" id="ARBA00007592"/>
    </source>
</evidence>
<evidence type="ECO:0000256" key="4">
    <source>
        <dbReference type="PIRSR" id="PIRSR001365-2"/>
    </source>
</evidence>
<dbReference type="SUPFAM" id="SSF51569">
    <property type="entry name" value="Aldolase"/>
    <property type="match status" value="1"/>
</dbReference>
<keyword evidence="2 3" id="KW-0456">Lyase</keyword>
<dbReference type="PANTHER" id="PTHR12128">
    <property type="entry name" value="DIHYDRODIPICOLINATE SYNTHASE"/>
    <property type="match status" value="1"/>
</dbReference>
<dbReference type="PIRSF" id="PIRSF001365">
    <property type="entry name" value="DHDPS"/>
    <property type="match status" value="1"/>
</dbReference>
<feature type="region of interest" description="Disordered" evidence="5">
    <location>
        <begin position="1"/>
        <end position="38"/>
    </location>
</feature>
<dbReference type="GO" id="GO:0005829">
    <property type="term" value="C:cytosol"/>
    <property type="evidence" value="ECO:0007669"/>
    <property type="project" value="TreeGrafter"/>
</dbReference>
<evidence type="ECO:0000256" key="5">
    <source>
        <dbReference type="SAM" id="MobiDB-lite"/>
    </source>
</evidence>
<name>A0A078MQV8_9MICC</name>
<dbReference type="Gene3D" id="3.20.20.70">
    <property type="entry name" value="Aldolase class I"/>
    <property type="match status" value="1"/>
</dbReference>
<accession>A0A078MQV8</accession>
<gene>
    <name evidence="6" type="primary">araD</name>
    <name evidence="6" type="ORF">BN1051_02975</name>
</gene>
<sequence length="329" mass="33224">MTAGRPGSPGPTDPSTQDRTSMTNQTTAPPSPPTPLRPGLWGVLATPFLGAGCAVDTGSLRREVALYTELGATGLVVLGVFGEGAALSTAEQGLTVRTVAAEAGDVPLVVGLSARSTAPALDQAATACRAAGPHLASLMVQANSAVPEVLAAHLTAIHEATGAGIVLQDYPVASGVNISADRILAVVGQCPFITAVKSEAPPTAMAVARLTRGTEVPVFGGLGGVGLLDELAAGAAGAMTGFSHPEGLLAALEAFAEGGFAQARTAFAHWLPLANFEAQPGVGLALRKEVLRRRGILTDARVRPPAPPLPPELAELIDAQLDAVRTEVA</sequence>